<dbReference type="SUPFAM" id="SSF69593">
    <property type="entry name" value="Glycerol-3-phosphate (1)-acyltransferase"/>
    <property type="match status" value="1"/>
</dbReference>
<proteinExistence type="predicted"/>
<evidence type="ECO:0000256" key="3">
    <source>
        <dbReference type="ARBA" id="ARBA00023315"/>
    </source>
</evidence>
<dbReference type="GO" id="GO:0003841">
    <property type="term" value="F:1-acylglycerol-3-phosphate O-acyltransferase activity"/>
    <property type="evidence" value="ECO:0007669"/>
    <property type="project" value="TreeGrafter"/>
</dbReference>
<protein>
    <submittedName>
        <fullName evidence="5">1-acyl-sn-glycerol-3-phosphate acyltransferase</fullName>
    </submittedName>
</protein>
<evidence type="ECO:0000313" key="5">
    <source>
        <dbReference type="EMBL" id="RCW88258.1"/>
    </source>
</evidence>
<keyword evidence="6" id="KW-1185">Reference proteome</keyword>
<dbReference type="CDD" id="cd07989">
    <property type="entry name" value="LPLAT_AGPAT-like"/>
    <property type="match status" value="1"/>
</dbReference>
<evidence type="ECO:0000256" key="1">
    <source>
        <dbReference type="ARBA" id="ARBA00005189"/>
    </source>
</evidence>
<dbReference type="AlphaFoldDB" id="A0A368Z8X6"/>
<sequence length="224" mass="24768">MTVCGHVKYKVTCEMTATIPVRMARSALVGTARALLSLRAIDLPPPGAHPRIYVANHVSHADFVALWSVLPKPQRLRTRPVAGADYWQASNLKRWIADQVFRAVLIDRDPAKRQTDPVETVANVLRAGEDVIFFPEGTRNLTDAPLLPLKSGIFHLAHAAPMAEIVPAWILNLDRILPKGSILPVPLNCAVRFGAPLRPDKDESRDAFLIRLAEAMLALSDRRI</sequence>
<feature type="domain" description="Phospholipid/glycerol acyltransferase" evidence="4">
    <location>
        <begin position="51"/>
        <end position="173"/>
    </location>
</feature>
<dbReference type="Proteomes" id="UP000253345">
    <property type="component" value="Unassembled WGS sequence"/>
</dbReference>
<name>A0A368Z8X6_9RHOB</name>
<dbReference type="GO" id="GO:0006654">
    <property type="term" value="P:phosphatidic acid biosynthetic process"/>
    <property type="evidence" value="ECO:0007669"/>
    <property type="project" value="TreeGrafter"/>
</dbReference>
<reference evidence="5 6" key="1">
    <citation type="submission" date="2018-07" db="EMBL/GenBank/DDBJ databases">
        <title>Genomic Encyclopedia of Type Strains, Phase III (KMG-III): the genomes of soil and plant-associated and newly described type strains.</title>
        <authorList>
            <person name="Whitman W."/>
        </authorList>
    </citation>
    <scope>NUCLEOTIDE SEQUENCE [LARGE SCALE GENOMIC DNA]</scope>
    <source>
        <strain evidence="5 6">CECT 8525</strain>
    </source>
</reference>
<dbReference type="InterPro" id="IPR002123">
    <property type="entry name" value="Plipid/glycerol_acylTrfase"/>
</dbReference>
<dbReference type="PANTHER" id="PTHR10434:SF11">
    <property type="entry name" value="1-ACYL-SN-GLYCEROL-3-PHOSPHATE ACYLTRANSFERASE"/>
    <property type="match status" value="1"/>
</dbReference>
<evidence type="ECO:0000256" key="2">
    <source>
        <dbReference type="ARBA" id="ARBA00022679"/>
    </source>
</evidence>
<evidence type="ECO:0000259" key="4">
    <source>
        <dbReference type="SMART" id="SM00563"/>
    </source>
</evidence>
<dbReference type="Pfam" id="PF01553">
    <property type="entry name" value="Acyltransferase"/>
    <property type="match status" value="1"/>
</dbReference>
<dbReference type="PANTHER" id="PTHR10434">
    <property type="entry name" value="1-ACYL-SN-GLYCEROL-3-PHOSPHATE ACYLTRANSFERASE"/>
    <property type="match status" value="1"/>
</dbReference>
<keyword evidence="2 5" id="KW-0808">Transferase</keyword>
<accession>A0A368Z8X6</accession>
<keyword evidence="3 5" id="KW-0012">Acyltransferase</keyword>
<organism evidence="5 6">
    <name type="scientific">Paracoccus lutimaris</name>
    <dbReference type="NCBI Taxonomy" id="1490030"/>
    <lineage>
        <taxon>Bacteria</taxon>
        <taxon>Pseudomonadati</taxon>
        <taxon>Pseudomonadota</taxon>
        <taxon>Alphaproteobacteria</taxon>
        <taxon>Rhodobacterales</taxon>
        <taxon>Paracoccaceae</taxon>
        <taxon>Paracoccus</taxon>
    </lineage>
</organism>
<evidence type="ECO:0000313" key="6">
    <source>
        <dbReference type="Proteomes" id="UP000253345"/>
    </source>
</evidence>
<dbReference type="EMBL" id="QPJL01000002">
    <property type="protein sequence ID" value="RCW88258.1"/>
    <property type="molecule type" value="Genomic_DNA"/>
</dbReference>
<dbReference type="SMART" id="SM00563">
    <property type="entry name" value="PlsC"/>
    <property type="match status" value="1"/>
</dbReference>
<comment type="caution">
    <text evidence="5">The sequence shown here is derived from an EMBL/GenBank/DDBJ whole genome shotgun (WGS) entry which is preliminary data.</text>
</comment>
<comment type="pathway">
    <text evidence="1">Lipid metabolism.</text>
</comment>
<gene>
    <name evidence="5" type="ORF">DFP89_102188</name>
</gene>